<evidence type="ECO:0000259" key="8">
    <source>
        <dbReference type="PROSITE" id="PS50110"/>
    </source>
</evidence>
<keyword evidence="3 9" id="KW-0238">DNA-binding</keyword>
<dbReference type="InterPro" id="IPR039420">
    <property type="entry name" value="WalR-like"/>
</dbReference>
<proteinExistence type="predicted"/>
<sequence length="248" mass="26719">MSEQLDDSTDHTHHSEPEDRSGPVRLVLVDDQELVRAGFRMVLDAQADMTVVGEAGDGQAALDLLAQTPADIVLMDIRMPRFDGVAATRALTERGDPAQVIVLTTFDLDEYVYAALRAGAAGFLLKDAGPADLLSAIRAVHRGDAVIAPSATRRLVTTFAGTQEADPDEGPRGADHPRLAALTPREIEVLREVAEGRSNTEIAASFYVAEATVKTHIGRILHKLALRDRVHMVLLAYETGLVEVRPGS</sequence>
<dbReference type="EMBL" id="JACBZX010000001">
    <property type="protein sequence ID" value="NYG36794.1"/>
    <property type="molecule type" value="Genomic_DNA"/>
</dbReference>
<dbReference type="Proteomes" id="UP000592181">
    <property type="component" value="Unassembled WGS sequence"/>
</dbReference>
<evidence type="ECO:0000256" key="2">
    <source>
        <dbReference type="ARBA" id="ARBA00023015"/>
    </source>
</evidence>
<keyword evidence="10" id="KW-1185">Reference proteome</keyword>
<dbReference type="Gene3D" id="3.40.50.2300">
    <property type="match status" value="1"/>
</dbReference>
<dbReference type="PANTHER" id="PTHR43214">
    <property type="entry name" value="TWO-COMPONENT RESPONSE REGULATOR"/>
    <property type="match status" value="1"/>
</dbReference>
<feature type="domain" description="Response regulatory" evidence="8">
    <location>
        <begin position="25"/>
        <end position="141"/>
    </location>
</feature>
<gene>
    <name evidence="9" type="ORF">BJY28_001263</name>
</gene>
<dbReference type="SMART" id="SM00421">
    <property type="entry name" value="HTH_LUXR"/>
    <property type="match status" value="1"/>
</dbReference>
<dbReference type="Pfam" id="PF00072">
    <property type="entry name" value="Response_reg"/>
    <property type="match status" value="1"/>
</dbReference>
<name>A0A852X8Y5_9MICO</name>
<dbReference type="InterPro" id="IPR058245">
    <property type="entry name" value="NreC/VraR/RcsB-like_REC"/>
</dbReference>
<keyword evidence="4" id="KW-0804">Transcription</keyword>
<dbReference type="AlphaFoldDB" id="A0A852X8Y5"/>
<evidence type="ECO:0000256" key="1">
    <source>
        <dbReference type="ARBA" id="ARBA00022553"/>
    </source>
</evidence>
<evidence type="ECO:0000259" key="7">
    <source>
        <dbReference type="PROSITE" id="PS50043"/>
    </source>
</evidence>
<dbReference type="GO" id="GO:0003677">
    <property type="term" value="F:DNA binding"/>
    <property type="evidence" value="ECO:0007669"/>
    <property type="project" value="UniProtKB-KW"/>
</dbReference>
<evidence type="ECO:0000256" key="5">
    <source>
        <dbReference type="PROSITE-ProRule" id="PRU00169"/>
    </source>
</evidence>
<dbReference type="CDD" id="cd06170">
    <property type="entry name" value="LuxR_C_like"/>
    <property type="match status" value="1"/>
</dbReference>
<dbReference type="PROSITE" id="PS50110">
    <property type="entry name" value="RESPONSE_REGULATORY"/>
    <property type="match status" value="1"/>
</dbReference>
<accession>A0A852X8Y5</accession>
<dbReference type="SUPFAM" id="SSF52172">
    <property type="entry name" value="CheY-like"/>
    <property type="match status" value="1"/>
</dbReference>
<dbReference type="GO" id="GO:0006355">
    <property type="term" value="P:regulation of DNA-templated transcription"/>
    <property type="evidence" value="ECO:0007669"/>
    <property type="project" value="InterPro"/>
</dbReference>
<dbReference type="InterPro" id="IPR000792">
    <property type="entry name" value="Tscrpt_reg_LuxR_C"/>
</dbReference>
<reference evidence="9 10" key="1">
    <citation type="submission" date="2020-07" db="EMBL/GenBank/DDBJ databases">
        <title>Sequencing the genomes of 1000 actinobacteria strains.</title>
        <authorList>
            <person name="Klenk H.-P."/>
        </authorList>
    </citation>
    <scope>NUCLEOTIDE SEQUENCE [LARGE SCALE GENOMIC DNA]</scope>
    <source>
        <strain evidence="9 10">DSM 24723</strain>
    </source>
</reference>
<feature type="compositionally biased region" description="Basic and acidic residues" evidence="6">
    <location>
        <begin position="8"/>
        <end position="22"/>
    </location>
</feature>
<dbReference type="CDD" id="cd17535">
    <property type="entry name" value="REC_NarL-like"/>
    <property type="match status" value="1"/>
</dbReference>
<dbReference type="Pfam" id="PF00196">
    <property type="entry name" value="GerE"/>
    <property type="match status" value="1"/>
</dbReference>
<protein>
    <submittedName>
        <fullName evidence="9">DNA-binding NarL/FixJ family response regulator</fullName>
    </submittedName>
</protein>
<dbReference type="PROSITE" id="PS50043">
    <property type="entry name" value="HTH_LUXR_2"/>
    <property type="match status" value="1"/>
</dbReference>
<organism evidence="9 10">
    <name type="scientific">Janibacter alkaliphilus</name>
    <dbReference type="NCBI Taxonomy" id="1069963"/>
    <lineage>
        <taxon>Bacteria</taxon>
        <taxon>Bacillati</taxon>
        <taxon>Actinomycetota</taxon>
        <taxon>Actinomycetes</taxon>
        <taxon>Micrococcales</taxon>
        <taxon>Intrasporangiaceae</taxon>
        <taxon>Janibacter</taxon>
    </lineage>
</organism>
<dbReference type="PROSITE" id="PS00622">
    <property type="entry name" value="HTH_LUXR_1"/>
    <property type="match status" value="1"/>
</dbReference>
<dbReference type="InterPro" id="IPR001789">
    <property type="entry name" value="Sig_transdc_resp-reg_receiver"/>
</dbReference>
<dbReference type="InterPro" id="IPR016032">
    <property type="entry name" value="Sig_transdc_resp-reg_C-effctor"/>
</dbReference>
<dbReference type="SMART" id="SM00448">
    <property type="entry name" value="REC"/>
    <property type="match status" value="1"/>
</dbReference>
<evidence type="ECO:0000313" key="10">
    <source>
        <dbReference type="Proteomes" id="UP000592181"/>
    </source>
</evidence>
<feature type="domain" description="HTH luxR-type" evidence="7">
    <location>
        <begin position="175"/>
        <end position="240"/>
    </location>
</feature>
<feature type="region of interest" description="Disordered" evidence="6">
    <location>
        <begin position="1"/>
        <end position="23"/>
    </location>
</feature>
<dbReference type="SUPFAM" id="SSF46894">
    <property type="entry name" value="C-terminal effector domain of the bipartite response regulators"/>
    <property type="match status" value="1"/>
</dbReference>
<evidence type="ECO:0000256" key="4">
    <source>
        <dbReference type="ARBA" id="ARBA00023163"/>
    </source>
</evidence>
<evidence type="ECO:0000256" key="3">
    <source>
        <dbReference type="ARBA" id="ARBA00023125"/>
    </source>
</evidence>
<evidence type="ECO:0000313" key="9">
    <source>
        <dbReference type="EMBL" id="NYG36794.1"/>
    </source>
</evidence>
<dbReference type="InterPro" id="IPR011006">
    <property type="entry name" value="CheY-like_superfamily"/>
</dbReference>
<dbReference type="PANTHER" id="PTHR43214:SF24">
    <property type="entry name" value="TRANSCRIPTIONAL REGULATORY PROTEIN NARL-RELATED"/>
    <property type="match status" value="1"/>
</dbReference>
<comment type="caution">
    <text evidence="9">The sequence shown here is derived from an EMBL/GenBank/DDBJ whole genome shotgun (WGS) entry which is preliminary data.</text>
</comment>
<dbReference type="PRINTS" id="PR00038">
    <property type="entry name" value="HTHLUXR"/>
</dbReference>
<keyword evidence="2" id="KW-0805">Transcription regulation</keyword>
<keyword evidence="1 5" id="KW-0597">Phosphoprotein</keyword>
<feature type="modified residue" description="4-aspartylphosphate" evidence="5">
    <location>
        <position position="76"/>
    </location>
</feature>
<dbReference type="GO" id="GO:0000160">
    <property type="term" value="P:phosphorelay signal transduction system"/>
    <property type="evidence" value="ECO:0007669"/>
    <property type="project" value="InterPro"/>
</dbReference>
<evidence type="ECO:0000256" key="6">
    <source>
        <dbReference type="SAM" id="MobiDB-lite"/>
    </source>
</evidence>